<dbReference type="InterPro" id="IPR047150">
    <property type="entry name" value="SGT"/>
</dbReference>
<name>A0A1Y2D6N9_9BASI</name>
<comment type="caution">
    <text evidence="3">The sequence shown here is derived from an EMBL/GenBank/DDBJ whole genome shotgun (WGS) entry which is preliminary data.</text>
</comment>
<organism evidence="3 4">
    <name type="scientific">Leucosporidium creatinivorum</name>
    <dbReference type="NCBI Taxonomy" id="106004"/>
    <lineage>
        <taxon>Eukaryota</taxon>
        <taxon>Fungi</taxon>
        <taxon>Dikarya</taxon>
        <taxon>Basidiomycota</taxon>
        <taxon>Pucciniomycotina</taxon>
        <taxon>Microbotryomycetes</taxon>
        <taxon>Leucosporidiales</taxon>
        <taxon>Leucosporidium</taxon>
    </lineage>
</organism>
<dbReference type="SUPFAM" id="SSF48452">
    <property type="entry name" value="TPR-like"/>
    <property type="match status" value="1"/>
</dbReference>
<dbReference type="PANTHER" id="PTHR45831:SF2">
    <property type="entry name" value="LD24721P"/>
    <property type="match status" value="1"/>
</dbReference>
<dbReference type="PANTHER" id="PTHR45831">
    <property type="entry name" value="LD24721P"/>
    <property type="match status" value="1"/>
</dbReference>
<dbReference type="OrthoDB" id="629492at2759"/>
<gene>
    <name evidence="3" type="ORF">BCR35DRAFT_310223</name>
</gene>
<dbReference type="GO" id="GO:0016020">
    <property type="term" value="C:membrane"/>
    <property type="evidence" value="ECO:0007669"/>
    <property type="project" value="TreeGrafter"/>
</dbReference>
<keyword evidence="4" id="KW-1185">Reference proteome</keyword>
<dbReference type="EMBL" id="MCGR01000094">
    <property type="protein sequence ID" value="ORY54867.1"/>
    <property type="molecule type" value="Genomic_DNA"/>
</dbReference>
<protein>
    <submittedName>
        <fullName evidence="3">Uncharacterized protein</fullName>
    </submittedName>
</protein>
<evidence type="ECO:0000256" key="1">
    <source>
        <dbReference type="ARBA" id="ARBA00022737"/>
    </source>
</evidence>
<dbReference type="GO" id="GO:0072380">
    <property type="term" value="C:TRC complex"/>
    <property type="evidence" value="ECO:0007669"/>
    <property type="project" value="TreeGrafter"/>
</dbReference>
<dbReference type="InParanoid" id="A0A1Y2D6N9"/>
<dbReference type="Gene3D" id="1.25.40.10">
    <property type="entry name" value="Tetratricopeptide repeat domain"/>
    <property type="match status" value="1"/>
</dbReference>
<dbReference type="InterPro" id="IPR019734">
    <property type="entry name" value="TPR_rpt"/>
</dbReference>
<reference evidence="3 4" key="1">
    <citation type="submission" date="2016-07" db="EMBL/GenBank/DDBJ databases">
        <title>Pervasive Adenine N6-methylation of Active Genes in Fungi.</title>
        <authorList>
            <consortium name="DOE Joint Genome Institute"/>
            <person name="Mondo S.J."/>
            <person name="Dannebaum R.O."/>
            <person name="Kuo R.C."/>
            <person name="Labutti K."/>
            <person name="Haridas S."/>
            <person name="Kuo A."/>
            <person name="Salamov A."/>
            <person name="Ahrendt S.R."/>
            <person name="Lipzen A."/>
            <person name="Sullivan W."/>
            <person name="Andreopoulos W.B."/>
            <person name="Clum A."/>
            <person name="Lindquist E."/>
            <person name="Daum C."/>
            <person name="Ramamoorthy G.K."/>
            <person name="Gryganskyi A."/>
            <person name="Culley D."/>
            <person name="Magnuson J.K."/>
            <person name="James T.Y."/>
            <person name="O'Malley M.A."/>
            <person name="Stajich J.E."/>
            <person name="Spatafora J.W."/>
            <person name="Visel A."/>
            <person name="Grigoriev I.V."/>
        </authorList>
    </citation>
    <scope>NUCLEOTIDE SEQUENCE [LARGE SCALE GENOMIC DNA]</scope>
    <source>
        <strain evidence="3 4">62-1032</strain>
    </source>
</reference>
<dbReference type="GO" id="GO:0006620">
    <property type="term" value="P:post-translational protein targeting to endoplasmic reticulum membrane"/>
    <property type="evidence" value="ECO:0007669"/>
    <property type="project" value="TreeGrafter"/>
</dbReference>
<dbReference type="InterPro" id="IPR011990">
    <property type="entry name" value="TPR-like_helical_dom_sf"/>
</dbReference>
<accession>A0A1Y2D6N9</accession>
<evidence type="ECO:0000256" key="2">
    <source>
        <dbReference type="ARBA" id="ARBA00022803"/>
    </source>
</evidence>
<keyword evidence="1" id="KW-0677">Repeat</keyword>
<evidence type="ECO:0000313" key="3">
    <source>
        <dbReference type="EMBL" id="ORY54867.1"/>
    </source>
</evidence>
<keyword evidence="2" id="KW-0802">TPR repeat</keyword>
<dbReference type="SMART" id="SM00028">
    <property type="entry name" value="TPR"/>
    <property type="match status" value="3"/>
</dbReference>
<dbReference type="GO" id="GO:0060090">
    <property type="term" value="F:molecular adaptor activity"/>
    <property type="evidence" value="ECO:0007669"/>
    <property type="project" value="TreeGrafter"/>
</dbReference>
<dbReference type="AlphaFoldDB" id="A0A1Y2D6N9"/>
<proteinExistence type="predicted"/>
<evidence type="ECO:0000313" key="4">
    <source>
        <dbReference type="Proteomes" id="UP000193467"/>
    </source>
</evidence>
<dbReference type="Proteomes" id="UP000193467">
    <property type="component" value="Unassembled WGS sequence"/>
</dbReference>
<sequence length="582" mass="64645">MSSSLKEQGTAAFHAEKWEEAINLYTEALKAGSLSEEEAGALYSNRAAARIHLYRYDLALLDAAQACKLRPTWSRAFARRAEAYSHLHRDDLALLTYQEAISLAEDPSTRQRYESAASLVRQRIETLANKTSALISEVETNDFCARYNELLKKEDPRVGSGELKSAEAAVYAYEMIEKAMLELDDQMLMSEDGTVEAVSPSPILDIADGILTDPRGFHIPPGKDEKCPLAQKLTIQLECDLRVLNLNDYIKRNATPDELLDDFHAMVQKEDNWELARLSLSTLIRGSFVSGFLAEAQGDTYLALSKYLYALGIVEAGRERWVDVSDDDRGSSFRFTFARNLKVHIMLALETALWKASTLEERETVSLAQIQNYAEEIMEHCVTNRLPDEPIMHLAFQIHPIVNAGKAIGFCLGQRSRDAENAVKDGPALYHHPSLAAAASKMYTSAGAMLPIDDPDRPLNLYHSISYSLRAGGISVGAVFTRVAEAEAAMTPPEAVFGPTTRHFDSRTFVRSVADDVRGWIEHLSSTSEDPLQAVEDALLVELQPVPTVKEAEVEEGKRWVEMVDEGFRKELPGSLALCESI</sequence>